<evidence type="ECO:0000256" key="9">
    <source>
        <dbReference type="ARBA" id="ARBA00022837"/>
    </source>
</evidence>
<evidence type="ECO:0000313" key="26">
    <source>
        <dbReference type="Proteomes" id="UP001066276"/>
    </source>
</evidence>
<evidence type="ECO:0000256" key="3">
    <source>
        <dbReference type="ARBA" id="ARBA00005968"/>
    </source>
</evidence>
<dbReference type="InterPro" id="IPR002931">
    <property type="entry name" value="Transglutaminase-like"/>
</dbReference>
<keyword evidence="11" id="KW-0094">Blood coagulation</keyword>
<dbReference type="InterPro" id="IPR013783">
    <property type="entry name" value="Ig-like_fold"/>
</dbReference>
<dbReference type="EC" id="2.3.2.13" evidence="14"/>
<dbReference type="FunFam" id="2.60.40.10:FF:000090">
    <property type="entry name" value="Protein-glutamine gamma-glutamyltransferase 2"/>
    <property type="match status" value="1"/>
</dbReference>
<gene>
    <name evidence="25" type="ORF">NDU88_004490</name>
</gene>
<evidence type="ECO:0000256" key="12">
    <source>
        <dbReference type="ARBA" id="ARBA00023145"/>
    </source>
</evidence>
<evidence type="ECO:0000256" key="18">
    <source>
        <dbReference type="ARBA" id="ARBA00072805"/>
    </source>
</evidence>
<evidence type="ECO:0000256" key="4">
    <source>
        <dbReference type="ARBA" id="ARBA00022490"/>
    </source>
</evidence>
<evidence type="ECO:0000256" key="11">
    <source>
        <dbReference type="ARBA" id="ARBA00023084"/>
    </source>
</evidence>
<evidence type="ECO:0000256" key="23">
    <source>
        <dbReference type="SAM" id="MobiDB-lite"/>
    </source>
</evidence>
<name>A0AAV7VJ39_PLEWA</name>
<sequence>MYHTLHLTQSVRPIAEGSNFSPGADHICHKGSQTRGVEQPLRRKKEGFEAPLKWRMSVESSPANPPKEKKPTADIGRRAIPPNVSNDDEDEVPTMEVFGFMPRGVNMKEFLEVQEVRLFKNQYENNKREHHTEKYYNNKLIVRRGQSFYIQIEFNRPYNPEKDQFWVEYVMGRYPQQSKGTYIPIPLVQELEDGKWGAKLLRSEHNSVSLSIMSAPDCIVGKFRMYIAVLTPFGILRTNRNVDTDTYILFNPWCKDDAVYLDDEREREEYVLNDLGVIFHGEANGIKSRSWEYGQFEEGILDICLYLMDRAQMDLSGRGNPIKISRIASAMVNAKDDDGVIAGSWKNDYAGGVAPSAWTGSVDILLEYRSSGRPVRYGQCWVFAGVFNTFLRCIGIPARVVTNYFSAHDNDANLQTDVYLDEEGRPNPKLTKDSIWNYHCWNEAWMARGDLPVGFGGWQAVDATPQETSEGMFRCGPASVQAIKHGHACFQYDVPFVYSEVNSDVVYYNAMKDGSKEVVYVDKTHVGRKILTKAIGSDEMQDIMDQYKFSEGTEEERLALDTALMYGVKKETLQEIPVPGPQAEMDFQVENVVLGSDLKVIITFINRSPNQYTVTAHLNGNIVFYTGVAKSEFKNKTLEVTLDPYNSHKVEVVIKAKEYMSQLVEQASLHFFVTARVNETKKILAMQKSLALLIPELRIQVQGQKVVGKEMTVRVEFTNPLKKDLENIMLRVGGPGMMKTSTQMFSEIAANSSLTWEGKCTPQRSGQRKLMASLDCDSLRHVYGEIDLEIQDGQIS</sequence>
<protein>
    <recommendedName>
        <fullName evidence="18">Coagulation factor XIII A chain</fullName>
        <ecNumber evidence="14">2.3.2.13</ecNumber>
    </recommendedName>
    <alternativeName>
        <fullName evidence="19">Protein-glutamine gamma-glutamyltransferase A chain</fullName>
    </alternativeName>
    <alternativeName>
        <fullName evidence="20">Transglutaminase A chain</fullName>
    </alternativeName>
</protein>
<feature type="active site" evidence="21">
    <location>
        <position position="380"/>
    </location>
</feature>
<feature type="binding site" evidence="22">
    <location>
        <position position="551"/>
    </location>
    <ligand>
        <name>Ca(2+)</name>
        <dbReference type="ChEBI" id="CHEBI:29108"/>
    </ligand>
</feature>
<dbReference type="InterPro" id="IPR050779">
    <property type="entry name" value="Transglutaminase"/>
</dbReference>
<keyword evidence="26" id="KW-1185">Reference proteome</keyword>
<comment type="catalytic activity">
    <reaction evidence="15">
        <text>L-glutaminyl-[protein] + L-lysyl-[protein] = [protein]-L-lysyl-N(6)-5-L-glutamyl-[protein] + NH4(+)</text>
        <dbReference type="Rhea" id="RHEA:54816"/>
        <dbReference type="Rhea" id="RHEA-COMP:9752"/>
        <dbReference type="Rhea" id="RHEA-COMP:10207"/>
        <dbReference type="Rhea" id="RHEA-COMP:14005"/>
        <dbReference type="ChEBI" id="CHEBI:28938"/>
        <dbReference type="ChEBI" id="CHEBI:29969"/>
        <dbReference type="ChEBI" id="CHEBI:30011"/>
        <dbReference type="ChEBI" id="CHEBI:138370"/>
        <dbReference type="EC" id="2.3.2.13"/>
    </reaction>
</comment>
<dbReference type="Gene3D" id="2.60.40.10">
    <property type="entry name" value="Immunoglobulins"/>
    <property type="match status" value="3"/>
</dbReference>
<evidence type="ECO:0000256" key="15">
    <source>
        <dbReference type="ARBA" id="ARBA00051843"/>
    </source>
</evidence>
<keyword evidence="10" id="KW-0007">Acetylation</keyword>
<evidence type="ECO:0000256" key="22">
    <source>
        <dbReference type="PIRSR" id="PIRSR000459-2"/>
    </source>
</evidence>
<keyword evidence="5" id="KW-0964">Secreted</keyword>
<evidence type="ECO:0000256" key="20">
    <source>
        <dbReference type="ARBA" id="ARBA00082760"/>
    </source>
</evidence>
<evidence type="ECO:0000256" key="7">
    <source>
        <dbReference type="ARBA" id="ARBA00022696"/>
    </source>
</evidence>
<comment type="cofactor">
    <cofactor evidence="22">
        <name>Ca(2+)</name>
        <dbReference type="ChEBI" id="CHEBI:29108"/>
    </cofactor>
    <text evidence="22">Binds 1 Ca(2+) ion per subunit.</text>
</comment>
<keyword evidence="8 22" id="KW-0479">Metal-binding</keyword>
<dbReference type="GO" id="GO:0046872">
    <property type="term" value="F:metal ion binding"/>
    <property type="evidence" value="ECO:0007669"/>
    <property type="project" value="UniProtKB-KW"/>
</dbReference>
<dbReference type="GO" id="GO:0005737">
    <property type="term" value="C:cytoplasm"/>
    <property type="evidence" value="ECO:0007669"/>
    <property type="project" value="UniProtKB-SubCell"/>
</dbReference>
<accession>A0AAV7VJ39</accession>
<proteinExistence type="inferred from homology"/>
<dbReference type="Pfam" id="PF00868">
    <property type="entry name" value="Transglut_N"/>
    <property type="match status" value="1"/>
</dbReference>
<dbReference type="SUPFAM" id="SSF49309">
    <property type="entry name" value="Transglutaminase, two C-terminal domains"/>
    <property type="match status" value="2"/>
</dbReference>
<evidence type="ECO:0000256" key="13">
    <source>
        <dbReference type="ARBA" id="ARBA00023315"/>
    </source>
</evidence>
<evidence type="ECO:0000256" key="17">
    <source>
        <dbReference type="ARBA" id="ARBA00064927"/>
    </source>
</evidence>
<dbReference type="FunFam" id="3.90.260.10:FF:000001">
    <property type="entry name" value="Protein-glutamine gamma-glutamyltransferase 2"/>
    <property type="match status" value="1"/>
</dbReference>
<dbReference type="InterPro" id="IPR001102">
    <property type="entry name" value="Transglutaminase_N"/>
</dbReference>
<dbReference type="InterPro" id="IPR038765">
    <property type="entry name" value="Papain-like_cys_pep_sf"/>
</dbReference>
<feature type="region of interest" description="Disordered" evidence="23">
    <location>
        <begin position="48"/>
        <end position="90"/>
    </location>
</feature>
<dbReference type="InterPro" id="IPR023608">
    <property type="entry name" value="Transglutaminase_animal"/>
</dbReference>
<dbReference type="InterPro" id="IPR008958">
    <property type="entry name" value="Transglutaminase_C"/>
</dbReference>
<dbReference type="GO" id="GO:0005576">
    <property type="term" value="C:extracellular region"/>
    <property type="evidence" value="ECO:0007669"/>
    <property type="project" value="UniProtKB-SubCell"/>
</dbReference>
<organism evidence="25 26">
    <name type="scientific">Pleurodeles waltl</name>
    <name type="common">Iberian ribbed newt</name>
    <dbReference type="NCBI Taxonomy" id="8319"/>
    <lineage>
        <taxon>Eukaryota</taxon>
        <taxon>Metazoa</taxon>
        <taxon>Chordata</taxon>
        <taxon>Craniata</taxon>
        <taxon>Vertebrata</taxon>
        <taxon>Euteleostomi</taxon>
        <taxon>Amphibia</taxon>
        <taxon>Batrachia</taxon>
        <taxon>Caudata</taxon>
        <taxon>Salamandroidea</taxon>
        <taxon>Salamandridae</taxon>
        <taxon>Pleurodelinae</taxon>
        <taxon>Pleurodeles</taxon>
    </lineage>
</organism>
<dbReference type="EMBL" id="JANPWB010000003">
    <property type="protein sequence ID" value="KAJ1200669.1"/>
    <property type="molecule type" value="Genomic_DNA"/>
</dbReference>
<evidence type="ECO:0000256" key="21">
    <source>
        <dbReference type="PIRSR" id="PIRSR000459-1"/>
    </source>
</evidence>
<comment type="caution">
    <text evidence="25">The sequence shown here is derived from an EMBL/GenBank/DDBJ whole genome shotgun (WGS) entry which is preliminary data.</text>
</comment>
<dbReference type="Proteomes" id="UP001066276">
    <property type="component" value="Chromosome 2_1"/>
</dbReference>
<keyword evidence="9 22" id="KW-0106">Calcium</keyword>
<evidence type="ECO:0000313" key="25">
    <source>
        <dbReference type="EMBL" id="KAJ1200669.1"/>
    </source>
</evidence>
<keyword evidence="6" id="KW-0808">Transferase</keyword>
<feature type="compositionally biased region" description="Basic and acidic residues" evidence="23">
    <location>
        <begin position="66"/>
        <end position="77"/>
    </location>
</feature>
<feature type="binding site" evidence="22">
    <location>
        <position position="504"/>
    </location>
    <ligand>
        <name>Ca(2+)</name>
        <dbReference type="ChEBI" id="CHEBI:29108"/>
    </ligand>
</feature>
<comment type="subcellular location">
    <subcellularLocation>
        <location evidence="1">Cytoplasm</location>
    </subcellularLocation>
    <subcellularLocation>
        <location evidence="2">Secreted</location>
    </subcellularLocation>
</comment>
<evidence type="ECO:0000256" key="16">
    <source>
        <dbReference type="ARBA" id="ARBA00058277"/>
    </source>
</evidence>
<dbReference type="Gene3D" id="3.90.260.10">
    <property type="entry name" value="Transglutaminase-like"/>
    <property type="match status" value="1"/>
</dbReference>
<feature type="binding site" evidence="22">
    <location>
        <position position="502"/>
    </location>
    <ligand>
        <name>Ca(2+)</name>
        <dbReference type="ChEBI" id="CHEBI:29108"/>
    </ligand>
</feature>
<comment type="subunit">
    <text evidence="17">Tetramer of two A chains (F13A1) and two B (F13B) chains.</text>
</comment>
<evidence type="ECO:0000256" key="2">
    <source>
        <dbReference type="ARBA" id="ARBA00004613"/>
    </source>
</evidence>
<dbReference type="GO" id="GO:0072378">
    <property type="term" value="P:blood coagulation, fibrin clot formation"/>
    <property type="evidence" value="ECO:0007669"/>
    <property type="project" value="TreeGrafter"/>
</dbReference>
<feature type="active site" evidence="21">
    <location>
        <position position="439"/>
    </location>
</feature>
<dbReference type="GO" id="GO:0003810">
    <property type="term" value="F:protein-glutamine gamma-glutamyltransferase activity"/>
    <property type="evidence" value="ECO:0007669"/>
    <property type="project" value="UniProtKB-EC"/>
</dbReference>
<keyword evidence="13" id="KW-0012">Acyltransferase</keyword>
<evidence type="ECO:0000256" key="14">
    <source>
        <dbReference type="ARBA" id="ARBA00024222"/>
    </source>
</evidence>
<evidence type="ECO:0000256" key="8">
    <source>
        <dbReference type="ARBA" id="ARBA00022723"/>
    </source>
</evidence>
<dbReference type="Pfam" id="PF01841">
    <property type="entry name" value="Transglut_core"/>
    <property type="match status" value="1"/>
</dbReference>
<evidence type="ECO:0000256" key="1">
    <source>
        <dbReference type="ARBA" id="ARBA00004496"/>
    </source>
</evidence>
<feature type="domain" description="Transglutaminase-like" evidence="24">
    <location>
        <begin position="372"/>
        <end position="465"/>
    </location>
</feature>
<dbReference type="InterPro" id="IPR014756">
    <property type="entry name" value="Ig_E-set"/>
</dbReference>
<comment type="function">
    <text evidence="16">Factor XIII is activated by thrombin and calcium ion to a transglutaminase that catalyzes the formation of gamma-glutamyl-epsilon-lysine cross-links between fibrin chains, thus stabilizing the fibrin clot. Also cross-link alpha-2-plasmin inhibitor, or fibronectin, to the alpha chains of fibrin.</text>
</comment>
<keyword evidence="7" id="KW-0356">Hemostasis</keyword>
<keyword evidence="4" id="KW-0963">Cytoplasm</keyword>
<dbReference type="PANTHER" id="PTHR11590">
    <property type="entry name" value="PROTEIN-GLUTAMINE GAMMA-GLUTAMYLTRANSFERASE"/>
    <property type="match status" value="1"/>
</dbReference>
<evidence type="ECO:0000256" key="19">
    <source>
        <dbReference type="ARBA" id="ARBA00078127"/>
    </source>
</evidence>
<evidence type="ECO:0000256" key="6">
    <source>
        <dbReference type="ARBA" id="ARBA00022679"/>
    </source>
</evidence>
<evidence type="ECO:0000256" key="10">
    <source>
        <dbReference type="ARBA" id="ARBA00022990"/>
    </source>
</evidence>
<dbReference type="AlphaFoldDB" id="A0AAV7VJ39"/>
<feature type="active site" evidence="21">
    <location>
        <position position="462"/>
    </location>
</feature>
<reference evidence="25" key="1">
    <citation type="journal article" date="2022" name="bioRxiv">
        <title>Sequencing and chromosome-scale assembly of the giantPleurodeles waltlgenome.</title>
        <authorList>
            <person name="Brown T."/>
            <person name="Elewa A."/>
            <person name="Iarovenko S."/>
            <person name="Subramanian E."/>
            <person name="Araus A.J."/>
            <person name="Petzold A."/>
            <person name="Susuki M."/>
            <person name="Suzuki K.-i.T."/>
            <person name="Hayashi T."/>
            <person name="Toyoda A."/>
            <person name="Oliveira C."/>
            <person name="Osipova E."/>
            <person name="Leigh N.D."/>
            <person name="Simon A."/>
            <person name="Yun M.H."/>
        </authorList>
    </citation>
    <scope>NUCLEOTIDE SEQUENCE</scope>
    <source>
        <strain evidence="25">20211129_DDA</strain>
        <tissue evidence="25">Liver</tissue>
    </source>
</reference>
<dbReference type="SUPFAM" id="SSF54001">
    <property type="entry name" value="Cysteine proteinases"/>
    <property type="match status" value="1"/>
</dbReference>
<dbReference type="FunFam" id="2.60.40.10:FF:000978">
    <property type="entry name" value="coagulation factor XIII A chain"/>
    <property type="match status" value="1"/>
</dbReference>
<dbReference type="SMART" id="SM00460">
    <property type="entry name" value="TGc"/>
    <property type="match status" value="1"/>
</dbReference>
<dbReference type="PANTHER" id="PTHR11590:SF42">
    <property type="entry name" value="COAGULATION FACTOR XIII A CHAIN"/>
    <property type="match status" value="1"/>
</dbReference>
<dbReference type="PIRSF" id="PIRSF000459">
    <property type="entry name" value="TGM_EBP42"/>
    <property type="match status" value="1"/>
</dbReference>
<dbReference type="FunFam" id="2.60.40.10:FF:000171">
    <property type="entry name" value="protein-glutamine gamma-glutamyltransferase 6"/>
    <property type="match status" value="1"/>
</dbReference>
<keyword evidence="12" id="KW-0865">Zymogen</keyword>
<dbReference type="Pfam" id="PF00927">
    <property type="entry name" value="Transglut_C"/>
    <property type="match status" value="2"/>
</dbReference>
<feature type="binding site" evidence="22">
    <location>
        <position position="556"/>
    </location>
    <ligand>
        <name>Ca(2+)</name>
        <dbReference type="ChEBI" id="CHEBI:29108"/>
    </ligand>
</feature>
<evidence type="ECO:0000256" key="5">
    <source>
        <dbReference type="ARBA" id="ARBA00022525"/>
    </source>
</evidence>
<dbReference type="InterPro" id="IPR036985">
    <property type="entry name" value="Transglutaminase-like_sf"/>
</dbReference>
<evidence type="ECO:0000259" key="24">
    <source>
        <dbReference type="SMART" id="SM00460"/>
    </source>
</evidence>
<comment type="similarity">
    <text evidence="3">Belongs to the transglutaminase superfamily. Transglutaminase family.</text>
</comment>
<dbReference type="InterPro" id="IPR036238">
    <property type="entry name" value="Transglutaminase_C_sf"/>
</dbReference>
<dbReference type="SUPFAM" id="SSF81296">
    <property type="entry name" value="E set domains"/>
    <property type="match status" value="1"/>
</dbReference>